<comment type="caution">
    <text evidence="3">The sequence shown here is derived from an EMBL/GenBank/DDBJ whole genome shotgun (WGS) entry which is preliminary data.</text>
</comment>
<sequence length="131" mass="15305">MFYEGTCVYSGYPVPRGKGTYFVSLDDKSSLFFSSKYKNFSDKKIKAKRVKQTLMSKQFCGKVESVHTEKKKKIVVQKIVRGFPALPKDAVEKIREQNKDYKKKIVDEKKVQHGKKVGKIEQKQMKQKQKY</sequence>
<dbReference type="VEuPathDB" id="MicrosporidiaDB:SLOPH_1566"/>
<evidence type="ECO:0000313" key="3">
    <source>
        <dbReference type="EMBL" id="EPR79033.1"/>
    </source>
</evidence>
<evidence type="ECO:0007829" key="5">
    <source>
        <dbReference type="PDB" id="7QCA"/>
    </source>
</evidence>
<dbReference type="GO" id="GO:0005840">
    <property type="term" value="C:ribosome"/>
    <property type="evidence" value="ECO:0007669"/>
    <property type="project" value="UniProtKB-KW"/>
</dbReference>
<dbReference type="EMBL" id="ATCN01000433">
    <property type="protein sequence ID" value="EPR79033.1"/>
    <property type="molecule type" value="Genomic_DNA"/>
</dbReference>
<reference evidence="4" key="1">
    <citation type="journal article" date="2013" name="PLoS Genet.">
        <title>The genome of Spraguea lophii and the basis of host-microsporidian interactions.</title>
        <authorList>
            <person name="Campbell S.E."/>
            <person name="Williams T.A."/>
            <person name="Yousuf A."/>
            <person name="Soanes D.M."/>
            <person name="Paszkiewicz K.H."/>
            <person name="Williams B.A.P."/>
        </authorList>
    </citation>
    <scope>NUCLEOTIDE SEQUENCE [LARGE SCALE GENOMIC DNA]</scope>
    <source>
        <strain evidence="4">42_110</strain>
    </source>
</reference>
<dbReference type="Gene3D" id="2.30.170.20">
    <property type="entry name" value="Ribosomal protein L24e"/>
    <property type="match status" value="1"/>
</dbReference>
<evidence type="ECO:0000259" key="2">
    <source>
        <dbReference type="Pfam" id="PF01246"/>
    </source>
</evidence>
<gene>
    <name evidence="3" type="ORF">SLOPH_1566</name>
</gene>
<name>S7XSY2_SPRLO</name>
<dbReference type="PDB" id="8P60">
    <property type="method" value="EM"/>
    <property type="resolution" value="14.30 A"/>
    <property type="chains" value="KW0/LW0=1-131"/>
</dbReference>
<dbReference type="EMDB" id="EMD-17457"/>
<dbReference type="PDB" id="8P5D">
    <property type="method" value="EM"/>
    <property type="resolution" value="10.80 A"/>
    <property type="chains" value="LW0=1-131"/>
</dbReference>
<dbReference type="HOGENOM" id="CLU_150146_0_0_1"/>
<keyword evidence="3" id="KW-0689">Ribosomal protein</keyword>
<dbReference type="EMDB" id="EMD-13892"/>
<keyword evidence="5 6" id="KW-0002">3D-structure</keyword>
<dbReference type="InParanoid" id="S7XSY2"/>
<evidence type="ECO:0000313" key="4">
    <source>
        <dbReference type="Proteomes" id="UP000014978"/>
    </source>
</evidence>
<protein>
    <submittedName>
        <fullName evidence="3">Ribosomal protein L24E</fullName>
    </submittedName>
</protein>
<feature type="domain" description="Large ribosomal subunit protein eL24-related N-terminal" evidence="2">
    <location>
        <begin position="6"/>
        <end position="65"/>
    </location>
</feature>
<dbReference type="SUPFAM" id="SSF57716">
    <property type="entry name" value="Glucocorticoid receptor-like (DNA-binding domain)"/>
    <property type="match status" value="1"/>
</dbReference>
<dbReference type="PDB" id="7QCA">
    <property type="method" value="EM"/>
    <property type="resolution" value="2.79 A"/>
    <property type="chains" value="LW0=1-131"/>
</dbReference>
<dbReference type="InterPro" id="IPR038630">
    <property type="entry name" value="L24e/L24_sf"/>
</dbReference>
<dbReference type="InterPro" id="IPR000988">
    <property type="entry name" value="Ribosomal_eL24-rel_N"/>
</dbReference>
<organism evidence="3 4">
    <name type="scientific">Spraguea lophii (strain 42_110)</name>
    <name type="common">Microsporidian parasite</name>
    <dbReference type="NCBI Taxonomy" id="1358809"/>
    <lineage>
        <taxon>Eukaryota</taxon>
        <taxon>Fungi</taxon>
        <taxon>Fungi incertae sedis</taxon>
        <taxon>Microsporidia</taxon>
        <taxon>Spragueidae</taxon>
        <taxon>Spraguea</taxon>
    </lineage>
</organism>
<accession>S7XSY2</accession>
<dbReference type="STRING" id="1358809.S7XSY2"/>
<dbReference type="EMDB" id="EMD-17448"/>
<dbReference type="Pfam" id="PF01246">
    <property type="entry name" value="Ribosomal_L24e"/>
    <property type="match status" value="1"/>
</dbReference>
<proteinExistence type="evidence at protein level"/>
<keyword evidence="3" id="KW-0687">Ribonucleoprotein</keyword>
<dbReference type="AlphaFoldDB" id="S7XSY2"/>
<evidence type="ECO:0000256" key="1">
    <source>
        <dbReference type="ARBA" id="ARBA00005647"/>
    </source>
</evidence>
<evidence type="ECO:0007829" key="6">
    <source>
        <dbReference type="PDB" id="8P5D"/>
    </source>
</evidence>
<comment type="similarity">
    <text evidence="1">Belongs to the eukaryotic ribosomal protein eL24 family.</text>
</comment>
<dbReference type="Proteomes" id="UP000014978">
    <property type="component" value="Unassembled WGS sequence"/>
</dbReference>
<reference evidence="5 6" key="2">
    <citation type="journal article" date="2023" name="Nat. Microbiol.">
        <title>CryoEM reveals that ribosomes in microsporidian spores are locked in a dimeric hibernating state.</title>
        <authorList>
            <person name="McLaren M."/>
            <person name="Conners R."/>
            <person name="Isupov M.N."/>
            <person name="Gil-Diez P."/>
            <person name="Gambelli L."/>
            <person name="Gold V.A.M."/>
            <person name="Walter A."/>
            <person name="Connell S.R."/>
            <person name="Williams B."/>
            <person name="Daum B."/>
        </authorList>
    </citation>
    <scope>STRUCTURE BY ELECTRON MICROSCOPY (2.79 ANGSTROMS)</scope>
</reference>
<keyword evidence="4" id="KW-1185">Reference proteome</keyword>